<keyword evidence="1" id="KW-0677">Repeat</keyword>
<protein>
    <submittedName>
        <fullName evidence="4">Tetratricopeptide repeat protein</fullName>
    </submittedName>
</protein>
<accession>A0A964BPK7</accession>
<dbReference type="RefSeq" id="WP_229639032.1">
    <property type="nucleotide sequence ID" value="NZ_JADWDC010000005.1"/>
</dbReference>
<reference evidence="4" key="1">
    <citation type="journal article" date="2021" name="Antonie Van Leeuwenhoek">
        <title>Draft genome and description of Waterburya agarophytonicola gen. nov. sp. nov. (Pleurocapsales, Cyanobacteria): a seaweed symbiont.</title>
        <authorList>
            <person name="Bonthond G."/>
            <person name="Shalygin S."/>
            <person name="Bayer T."/>
            <person name="Weinberger F."/>
        </authorList>
    </citation>
    <scope>NUCLEOTIDE SEQUENCE</scope>
    <source>
        <strain evidence="4">KI4</strain>
    </source>
</reference>
<dbReference type="Pfam" id="PF13414">
    <property type="entry name" value="TPR_11"/>
    <property type="match status" value="1"/>
</dbReference>
<proteinExistence type="predicted"/>
<dbReference type="InterPro" id="IPR037257">
    <property type="entry name" value="T2SS_E_N_sf"/>
</dbReference>
<dbReference type="EMBL" id="JADWDC010000005">
    <property type="protein sequence ID" value="MCC0175997.1"/>
    <property type="molecule type" value="Genomic_DNA"/>
</dbReference>
<evidence type="ECO:0000256" key="2">
    <source>
        <dbReference type="ARBA" id="ARBA00022803"/>
    </source>
</evidence>
<dbReference type="PANTHER" id="PTHR44858">
    <property type="entry name" value="TETRATRICOPEPTIDE REPEAT PROTEIN 6"/>
    <property type="match status" value="1"/>
</dbReference>
<dbReference type="PANTHER" id="PTHR44858:SF1">
    <property type="entry name" value="UDP-N-ACETYLGLUCOSAMINE--PEPTIDE N-ACETYLGLUCOSAMINYLTRANSFERASE SPINDLY-RELATED"/>
    <property type="match status" value="1"/>
</dbReference>
<dbReference type="SUPFAM" id="SSF48452">
    <property type="entry name" value="TPR-like"/>
    <property type="match status" value="2"/>
</dbReference>
<comment type="caution">
    <text evidence="4">The sequence shown here is derived from an EMBL/GenBank/DDBJ whole genome shotgun (WGS) entry which is preliminary data.</text>
</comment>
<gene>
    <name evidence="4" type="ORF">I4641_03250</name>
</gene>
<feature type="repeat" description="TPR" evidence="3">
    <location>
        <begin position="522"/>
        <end position="555"/>
    </location>
</feature>
<dbReference type="SUPFAM" id="SSF160246">
    <property type="entry name" value="EspE N-terminal domain-like"/>
    <property type="match status" value="1"/>
</dbReference>
<dbReference type="Pfam" id="PF13181">
    <property type="entry name" value="TPR_8"/>
    <property type="match status" value="1"/>
</dbReference>
<dbReference type="Gene3D" id="1.25.40.10">
    <property type="entry name" value="Tetratricopeptide repeat domain"/>
    <property type="match status" value="2"/>
</dbReference>
<feature type="repeat" description="TPR" evidence="3">
    <location>
        <begin position="373"/>
        <end position="406"/>
    </location>
</feature>
<organism evidence="4 5">
    <name type="scientific">Waterburya agarophytonicola KI4</name>
    <dbReference type="NCBI Taxonomy" id="2874699"/>
    <lineage>
        <taxon>Bacteria</taxon>
        <taxon>Bacillati</taxon>
        <taxon>Cyanobacteriota</taxon>
        <taxon>Cyanophyceae</taxon>
        <taxon>Pleurocapsales</taxon>
        <taxon>Hyellaceae</taxon>
        <taxon>Waterburya</taxon>
        <taxon>Waterburya agarophytonicola</taxon>
    </lineage>
</organism>
<feature type="repeat" description="TPR" evidence="3">
    <location>
        <begin position="594"/>
        <end position="627"/>
    </location>
</feature>
<name>A0A964BPK7_9CYAN</name>
<dbReference type="Proteomes" id="UP000729733">
    <property type="component" value="Unassembled WGS sequence"/>
</dbReference>
<evidence type="ECO:0000256" key="1">
    <source>
        <dbReference type="ARBA" id="ARBA00022737"/>
    </source>
</evidence>
<evidence type="ECO:0000313" key="4">
    <source>
        <dbReference type="EMBL" id="MCC0175997.1"/>
    </source>
</evidence>
<dbReference type="PROSITE" id="PS50005">
    <property type="entry name" value="TPR"/>
    <property type="match status" value="4"/>
</dbReference>
<keyword evidence="2 3" id="KW-0802">TPR repeat</keyword>
<evidence type="ECO:0000313" key="5">
    <source>
        <dbReference type="Proteomes" id="UP000729733"/>
    </source>
</evidence>
<evidence type="ECO:0000256" key="3">
    <source>
        <dbReference type="PROSITE-ProRule" id="PRU00339"/>
    </source>
</evidence>
<dbReference type="Pfam" id="PF13432">
    <property type="entry name" value="TPR_16"/>
    <property type="match status" value="1"/>
</dbReference>
<feature type="repeat" description="TPR" evidence="3">
    <location>
        <begin position="441"/>
        <end position="474"/>
    </location>
</feature>
<sequence length="638" mass="72542">MCPSQNKVPLGAVLQQAGLVSADDIKEALQQQRQESQNRRIGEILASQGHINLKTADFFAESWLILIQEKPQQPIGQYFKQAALLDDRQIQTILDRQKQSKLKFGEIAIATGWLKQTTVDFFLRYITPQSPTESEKATTQQLKYSSESEFAPLGQQESFYKIKLKLLNLEDREAYSEKVLEKVLFWTGGQSFLTQKLFGLIGEKRDLVIRGKEAEQVDYLVQTRLLKNWREGIAGKHLQAVEDRLLNNQQSEPIQLLQLYHQILTTVVAPDRTLQQQELLKTGLVVKQQEQLVVANRIYQLIFNPSWIDNQITKLKHSDNSAVAIVPSKTKAVVPSSPKTAKQSLTLKNLLLLLALLALILIFFENISKKLKVRTAFKQGNQFLKQKSFNEAIAQYNQLLNIDSNYFQAWTNRGYALAGLQQYGEMRESCSTATIIDPTAVYAWNCQGEALHNLQRAEEAILAFDKAIALDQTDPIFLMNKSESLKAIGKEEESLVTISEAIKVLEQIEDTRGKERVRGEFAVALTFLGNGYRNKEQYKTAISNYNRALEYSPNYFPAQIGKGIVLKRLKRYQQAQKEFENILKNKQLSTTKQAQTWFYLGTTLCQSQSRSSGIDAFEQAIKLVPDYQAAQQAKQNCI</sequence>
<dbReference type="SMART" id="SM00028">
    <property type="entry name" value="TPR"/>
    <property type="match status" value="7"/>
</dbReference>
<dbReference type="InterPro" id="IPR019734">
    <property type="entry name" value="TPR_rpt"/>
</dbReference>
<dbReference type="InterPro" id="IPR011990">
    <property type="entry name" value="TPR-like_helical_dom_sf"/>
</dbReference>
<dbReference type="InterPro" id="IPR050498">
    <property type="entry name" value="Ycf3"/>
</dbReference>
<dbReference type="AlphaFoldDB" id="A0A964BPK7"/>
<dbReference type="PROSITE" id="PS50293">
    <property type="entry name" value="TPR_REGION"/>
    <property type="match status" value="1"/>
</dbReference>
<keyword evidence="5" id="KW-1185">Reference proteome</keyword>